<gene>
    <name evidence="2" type="ORF">ACFO3N_10080</name>
</gene>
<feature type="transmembrane region" description="Helical" evidence="1">
    <location>
        <begin position="46"/>
        <end position="70"/>
    </location>
</feature>
<keyword evidence="1" id="KW-1133">Transmembrane helix</keyword>
<dbReference type="Proteomes" id="UP001596003">
    <property type="component" value="Unassembled WGS sequence"/>
</dbReference>
<keyword evidence="1" id="KW-0472">Membrane</keyword>
<name>A0ABV8ZES1_9FLAO</name>
<feature type="transmembrane region" description="Helical" evidence="1">
    <location>
        <begin position="20"/>
        <end position="40"/>
    </location>
</feature>
<accession>A0ABV8ZES1</accession>
<keyword evidence="1" id="KW-0812">Transmembrane</keyword>
<dbReference type="EMBL" id="JBHSFY010000005">
    <property type="protein sequence ID" value="MFC4477408.1"/>
    <property type="molecule type" value="Genomic_DNA"/>
</dbReference>
<evidence type="ECO:0000313" key="2">
    <source>
        <dbReference type="EMBL" id="MFC4477408.1"/>
    </source>
</evidence>
<keyword evidence="3" id="KW-1185">Reference proteome</keyword>
<reference evidence="3" key="1">
    <citation type="journal article" date="2019" name="Int. J. Syst. Evol. Microbiol.">
        <title>The Global Catalogue of Microorganisms (GCM) 10K type strain sequencing project: providing services to taxonomists for standard genome sequencing and annotation.</title>
        <authorList>
            <consortium name="The Broad Institute Genomics Platform"/>
            <consortium name="The Broad Institute Genome Sequencing Center for Infectious Disease"/>
            <person name="Wu L."/>
            <person name="Ma J."/>
        </authorList>
    </citation>
    <scope>NUCLEOTIDE SEQUENCE [LARGE SCALE GENOMIC DNA]</scope>
    <source>
        <strain evidence="3">NBRC 103627</strain>
    </source>
</reference>
<sequence>MFKWSEIAENASSQGHKANVVKPLSGMAIILLLGSGGLYYVGSYLFANIIGGLAVLIIIAFLVSYFFCLFKNPDLLRSEKYNLEKTAIEKIALVGDSRTSTSINAPEMDYVTVETTIVSNNEQE</sequence>
<comment type="caution">
    <text evidence="2">The sequence shown here is derived from an EMBL/GenBank/DDBJ whole genome shotgun (WGS) entry which is preliminary data.</text>
</comment>
<evidence type="ECO:0000256" key="1">
    <source>
        <dbReference type="SAM" id="Phobius"/>
    </source>
</evidence>
<protein>
    <submittedName>
        <fullName evidence="2">Uncharacterized protein</fullName>
    </submittedName>
</protein>
<evidence type="ECO:0000313" key="3">
    <source>
        <dbReference type="Proteomes" id="UP001596003"/>
    </source>
</evidence>
<proteinExistence type="predicted"/>
<dbReference type="RefSeq" id="WP_379797386.1">
    <property type="nucleotide sequence ID" value="NZ_JBHSFY010000005.1"/>
</dbReference>
<organism evidence="2 3">
    <name type="scientific">Flavobacterium chungangensis</name>
    <dbReference type="NCBI Taxonomy" id="2708132"/>
    <lineage>
        <taxon>Bacteria</taxon>
        <taxon>Pseudomonadati</taxon>
        <taxon>Bacteroidota</taxon>
        <taxon>Flavobacteriia</taxon>
        <taxon>Flavobacteriales</taxon>
        <taxon>Flavobacteriaceae</taxon>
        <taxon>Flavobacterium</taxon>
    </lineage>
</organism>